<protein>
    <recommendedName>
        <fullName evidence="1">AttH domain-containing protein</fullName>
    </recommendedName>
</protein>
<dbReference type="EMBL" id="VGJX01000045">
    <property type="protein sequence ID" value="MBM3273772.1"/>
    <property type="molecule type" value="Genomic_DNA"/>
</dbReference>
<dbReference type="Proteomes" id="UP000703893">
    <property type="component" value="Unassembled WGS sequence"/>
</dbReference>
<evidence type="ECO:0000313" key="3">
    <source>
        <dbReference type="Proteomes" id="UP000703893"/>
    </source>
</evidence>
<reference evidence="2 3" key="1">
    <citation type="submission" date="2019-03" db="EMBL/GenBank/DDBJ databases">
        <title>Lake Tanganyika Metagenome-Assembled Genomes (MAGs).</title>
        <authorList>
            <person name="Tran P."/>
        </authorList>
    </citation>
    <scope>NUCLEOTIDE SEQUENCE [LARGE SCALE GENOMIC DNA]</scope>
    <source>
        <strain evidence="2">K_DeepCast_65m_m2_236</strain>
    </source>
</reference>
<sequence>MWIRRSGLAALLALTGCGTLMTSGPVGGGDEIGARGGDPRTFRRPEVIARSAEVLAEAAKRSDEATLTQFLSYARGSDPDPAATRAMARQAQLLVGSVRGIPARWQAALTEVSTGKAGPAPAAKVAPIAFPSDEGAHWDAITEWWYVNGHLEGGPERFGYEFTLFRVGPVLFFAHVALTD</sequence>
<dbReference type="AlphaFoldDB" id="A0A937X2T8"/>
<dbReference type="InterPro" id="IPR023374">
    <property type="entry name" value="AttH-like_dom_sf"/>
</dbReference>
<name>A0A937X2T8_9BACT</name>
<gene>
    <name evidence="2" type="ORF">FJZ00_01365</name>
</gene>
<dbReference type="InterPro" id="IPR010791">
    <property type="entry name" value="AttH_dom"/>
</dbReference>
<proteinExistence type="predicted"/>
<comment type="caution">
    <text evidence="2">The sequence shown here is derived from an EMBL/GenBank/DDBJ whole genome shotgun (WGS) entry which is preliminary data.</text>
</comment>
<dbReference type="Gene3D" id="2.40.370.10">
    <property type="entry name" value="AttH-like domain"/>
    <property type="match status" value="1"/>
</dbReference>
<organism evidence="2 3">
    <name type="scientific">Candidatus Tanganyikabacteria bacterium</name>
    <dbReference type="NCBI Taxonomy" id="2961651"/>
    <lineage>
        <taxon>Bacteria</taxon>
        <taxon>Bacillati</taxon>
        <taxon>Candidatus Sericytochromatia</taxon>
        <taxon>Candidatus Tanganyikabacteria</taxon>
    </lineage>
</organism>
<feature type="non-terminal residue" evidence="2">
    <location>
        <position position="180"/>
    </location>
</feature>
<evidence type="ECO:0000313" key="2">
    <source>
        <dbReference type="EMBL" id="MBM3273772.1"/>
    </source>
</evidence>
<evidence type="ECO:0000259" key="1">
    <source>
        <dbReference type="Pfam" id="PF07143"/>
    </source>
</evidence>
<dbReference type="Pfam" id="PF07143">
    <property type="entry name" value="CrtC"/>
    <property type="match status" value="1"/>
</dbReference>
<dbReference type="SUPFAM" id="SSF159245">
    <property type="entry name" value="AttH-like"/>
    <property type="match status" value="1"/>
</dbReference>
<dbReference type="PROSITE" id="PS51257">
    <property type="entry name" value="PROKAR_LIPOPROTEIN"/>
    <property type="match status" value="1"/>
</dbReference>
<feature type="domain" description="AttH" evidence="1">
    <location>
        <begin position="142"/>
        <end position="180"/>
    </location>
</feature>
<accession>A0A937X2T8</accession>